<protein>
    <submittedName>
        <fullName evidence="3">Family with sequence similarity 228 member A</fullName>
    </submittedName>
</protein>
<feature type="compositionally biased region" description="Basic and acidic residues" evidence="2">
    <location>
        <begin position="174"/>
        <end position="190"/>
    </location>
</feature>
<organism evidence="3 4">
    <name type="scientific">Catagonus wagneri</name>
    <name type="common">Chacoan peccary</name>
    <dbReference type="NCBI Taxonomy" id="51154"/>
    <lineage>
        <taxon>Eukaryota</taxon>
        <taxon>Metazoa</taxon>
        <taxon>Chordata</taxon>
        <taxon>Craniata</taxon>
        <taxon>Vertebrata</taxon>
        <taxon>Euteleostomi</taxon>
        <taxon>Mammalia</taxon>
        <taxon>Eutheria</taxon>
        <taxon>Laurasiatheria</taxon>
        <taxon>Artiodactyla</taxon>
        <taxon>Suina</taxon>
        <taxon>Tayassuidae</taxon>
        <taxon>Catagonus</taxon>
    </lineage>
</organism>
<comment type="similarity">
    <text evidence="1">Belongs to the FAM228 family.</text>
</comment>
<evidence type="ECO:0000256" key="2">
    <source>
        <dbReference type="SAM" id="MobiDB-lite"/>
    </source>
</evidence>
<feature type="region of interest" description="Disordered" evidence="2">
    <location>
        <begin position="170"/>
        <end position="212"/>
    </location>
</feature>
<dbReference type="PANTHER" id="PTHR28584">
    <property type="entry name" value="FAMILY WITH SEQUENCE SIMILARITY 228 MEMBER A"/>
    <property type="match status" value="1"/>
</dbReference>
<dbReference type="InterPro" id="IPR040046">
    <property type="entry name" value="FAM228"/>
</dbReference>
<dbReference type="PANTHER" id="PTHR28584:SF2">
    <property type="entry name" value="PROTEIN FAM228A"/>
    <property type="match status" value="1"/>
</dbReference>
<name>A0A8C3VY36_9CETA</name>
<evidence type="ECO:0000256" key="1">
    <source>
        <dbReference type="ARBA" id="ARBA00007753"/>
    </source>
</evidence>
<dbReference type="Proteomes" id="UP000694540">
    <property type="component" value="Unplaced"/>
</dbReference>
<accession>A0A8C3VY36</accession>
<proteinExistence type="inferred from homology"/>
<reference evidence="3" key="2">
    <citation type="submission" date="2025-09" db="UniProtKB">
        <authorList>
            <consortium name="Ensembl"/>
        </authorList>
    </citation>
    <scope>IDENTIFICATION</scope>
</reference>
<evidence type="ECO:0000313" key="3">
    <source>
        <dbReference type="Ensembl" id="ENSCWAP00000006262.1"/>
    </source>
</evidence>
<evidence type="ECO:0000313" key="4">
    <source>
        <dbReference type="Proteomes" id="UP000694540"/>
    </source>
</evidence>
<dbReference type="AlphaFoldDB" id="A0A8C3VY36"/>
<dbReference type="Ensembl" id="ENSCWAT00000006767.1">
    <property type="protein sequence ID" value="ENSCWAP00000006262.1"/>
    <property type="gene ID" value="ENSCWAG00000004843.1"/>
</dbReference>
<sequence length="212" mass="24227">MAAMKIPNFGEHFGPEQLKKWPEPESVALMEALAREDIDEAVHAILFRENYVAKVMVPPFCDPLLRRQQGVDEEQRAILQYRMGKRCTLEEFKELERARQHARSPQFAFTLCSVVPKARPKASARPVGSKTRGKCSSEKLICAEEKYLPDKEKKTINISQTIFERQFCSSKLSQESKRREKKGLVSRDPRGAGLAWHSCAAPPRWQAESRAQ</sequence>
<keyword evidence="4" id="KW-1185">Reference proteome</keyword>
<gene>
    <name evidence="3" type="primary">FAM228A</name>
</gene>
<dbReference type="GeneTree" id="ENSGT00530000064185"/>
<reference evidence="3" key="1">
    <citation type="submission" date="2025-08" db="UniProtKB">
        <authorList>
            <consortium name="Ensembl"/>
        </authorList>
    </citation>
    <scope>IDENTIFICATION</scope>
</reference>